<keyword evidence="4 5" id="KW-0472">Membrane</keyword>
<evidence type="ECO:0000259" key="6">
    <source>
        <dbReference type="Pfam" id="PF07291"/>
    </source>
</evidence>
<keyword evidence="8" id="KW-1185">Reference proteome</keyword>
<evidence type="ECO:0000256" key="2">
    <source>
        <dbReference type="ARBA" id="ARBA00022692"/>
    </source>
</evidence>
<dbReference type="InterPro" id="IPR009908">
    <property type="entry name" value="Methylamine_util_MauE"/>
</dbReference>
<feature type="transmembrane region" description="Helical" evidence="5">
    <location>
        <begin position="145"/>
        <end position="164"/>
    </location>
</feature>
<dbReference type="Pfam" id="PF07291">
    <property type="entry name" value="MauE"/>
    <property type="match status" value="1"/>
</dbReference>
<keyword evidence="2 5" id="KW-0812">Transmembrane</keyword>
<reference evidence="8" key="1">
    <citation type="journal article" date="2019" name="Int. J. Syst. Evol. Microbiol.">
        <title>The Global Catalogue of Microorganisms (GCM) 10K type strain sequencing project: providing services to taxonomists for standard genome sequencing and annotation.</title>
        <authorList>
            <consortium name="The Broad Institute Genomics Platform"/>
            <consortium name="The Broad Institute Genome Sequencing Center for Infectious Disease"/>
            <person name="Wu L."/>
            <person name="Ma J."/>
        </authorList>
    </citation>
    <scope>NUCLEOTIDE SEQUENCE [LARGE SCALE GENOMIC DNA]</scope>
    <source>
        <strain evidence="8">TBRC 7912</strain>
    </source>
</reference>
<evidence type="ECO:0000256" key="3">
    <source>
        <dbReference type="ARBA" id="ARBA00022989"/>
    </source>
</evidence>
<proteinExistence type="predicted"/>
<evidence type="ECO:0000256" key="5">
    <source>
        <dbReference type="SAM" id="Phobius"/>
    </source>
</evidence>
<evidence type="ECO:0000256" key="4">
    <source>
        <dbReference type="ARBA" id="ARBA00023136"/>
    </source>
</evidence>
<feature type="transmembrane region" description="Helical" evidence="5">
    <location>
        <begin position="121"/>
        <end position="139"/>
    </location>
</feature>
<dbReference type="EMBL" id="JBHSBC010000014">
    <property type="protein sequence ID" value="MFC3981815.1"/>
    <property type="molecule type" value="Genomic_DNA"/>
</dbReference>
<feature type="domain" description="Methylamine utilisation protein MauE" evidence="6">
    <location>
        <begin position="2"/>
        <end position="132"/>
    </location>
</feature>
<comment type="subcellular location">
    <subcellularLocation>
        <location evidence="1">Membrane</location>
        <topology evidence="1">Multi-pass membrane protein</topology>
    </subcellularLocation>
</comment>
<evidence type="ECO:0000313" key="8">
    <source>
        <dbReference type="Proteomes" id="UP001595698"/>
    </source>
</evidence>
<feature type="transmembrane region" description="Helical" evidence="5">
    <location>
        <begin position="60"/>
        <end position="93"/>
    </location>
</feature>
<evidence type="ECO:0000313" key="7">
    <source>
        <dbReference type="EMBL" id="MFC3981815.1"/>
    </source>
</evidence>
<sequence length="182" mass="18601">MALVTLGCQVLVASTFAVAAISKRPGKAFAEFTRSTGRLLPPRVGRWRRPVALGVFAAELAVVVLTLLPATAAAGFALATVTTTGFTIAIAAALRRGERAPCRCFGAGGTPLGPVHLARNLVLIVVAVAGLLTALLSPAGPMEPALAVVTVIAALTVASLVIRLDDLVALFASSPYHPNKSK</sequence>
<dbReference type="Proteomes" id="UP001595698">
    <property type="component" value="Unassembled WGS sequence"/>
</dbReference>
<name>A0ABV8F2B9_9ACTN</name>
<protein>
    <submittedName>
        <fullName evidence="7">MauE/DoxX family redox-associated membrane protein</fullName>
    </submittedName>
</protein>
<keyword evidence="3 5" id="KW-1133">Transmembrane helix</keyword>
<accession>A0ABV8F2B9</accession>
<organism evidence="7 8">
    <name type="scientific">Streptosporangium jomthongense</name>
    <dbReference type="NCBI Taxonomy" id="1193683"/>
    <lineage>
        <taxon>Bacteria</taxon>
        <taxon>Bacillati</taxon>
        <taxon>Actinomycetota</taxon>
        <taxon>Actinomycetes</taxon>
        <taxon>Streptosporangiales</taxon>
        <taxon>Streptosporangiaceae</taxon>
        <taxon>Streptosporangium</taxon>
    </lineage>
</organism>
<gene>
    <name evidence="7" type="ORF">ACFOYY_16865</name>
</gene>
<evidence type="ECO:0000256" key="1">
    <source>
        <dbReference type="ARBA" id="ARBA00004141"/>
    </source>
</evidence>
<dbReference type="RefSeq" id="WP_362775163.1">
    <property type="nucleotide sequence ID" value="NZ_JBHSBC010000014.1"/>
</dbReference>
<comment type="caution">
    <text evidence="7">The sequence shown here is derived from an EMBL/GenBank/DDBJ whole genome shotgun (WGS) entry which is preliminary data.</text>
</comment>